<sequence>MVVISVKNADGDGFLFETTTQTKNDDLIRSLANIQNDRLRSRVVIDAARGLATHGPMKKPQEAGLDEVKENIVGEKIEKGPNYTADPTGVRTGNAPDSKLAETLDRVARDLEEYIDKSQVQKRIALTEEELRDKIANVRGAVMMAYPMGLPEWDTVKLALDSVDNLKGTSVGNEVLDPNNTSLWVAGKEFERGQLVSDRLGKNEKTKVIAKLQPKGSGPPGREPVVSEEEQKAMMAHYFKRQEELKRLAESEDDDYLNSQWADSKEMKRNLQGLGNVQAPGFR</sequence>
<gene>
    <name evidence="2" type="ORF">HTAM1171_LOCUS8083</name>
</gene>
<protein>
    <submittedName>
        <fullName evidence="2">Uncharacterized protein</fullName>
    </submittedName>
</protein>
<name>A0A7S2MUC4_9STRA</name>
<evidence type="ECO:0000313" key="2">
    <source>
        <dbReference type="EMBL" id="CAD9502655.1"/>
    </source>
</evidence>
<organism evidence="2">
    <name type="scientific">Helicotheca tamesis</name>
    <dbReference type="NCBI Taxonomy" id="374047"/>
    <lineage>
        <taxon>Eukaryota</taxon>
        <taxon>Sar</taxon>
        <taxon>Stramenopiles</taxon>
        <taxon>Ochrophyta</taxon>
        <taxon>Bacillariophyta</taxon>
        <taxon>Mediophyceae</taxon>
        <taxon>Lithodesmiophycidae</taxon>
        <taxon>Lithodesmiales</taxon>
        <taxon>Lithodesmiaceae</taxon>
        <taxon>Helicotheca</taxon>
    </lineage>
</organism>
<dbReference type="Pfam" id="PF11069">
    <property type="entry name" value="CFAP298"/>
    <property type="match status" value="1"/>
</dbReference>
<dbReference type="GO" id="GO:0003352">
    <property type="term" value="P:regulation of cilium movement"/>
    <property type="evidence" value="ECO:0007669"/>
    <property type="project" value="InterPro"/>
</dbReference>
<dbReference type="PANTHER" id="PTHR13238">
    <property type="entry name" value="PROTEIN C21ORF59"/>
    <property type="match status" value="1"/>
</dbReference>
<dbReference type="EMBL" id="HBGV01013249">
    <property type="protein sequence ID" value="CAD9502655.1"/>
    <property type="molecule type" value="Transcribed_RNA"/>
</dbReference>
<dbReference type="PANTHER" id="PTHR13238:SF0">
    <property type="entry name" value="CILIA- AND FLAGELLA-ASSOCIATED PROTEIN 298"/>
    <property type="match status" value="1"/>
</dbReference>
<dbReference type="AlphaFoldDB" id="A0A7S2MUC4"/>
<comment type="similarity">
    <text evidence="1">Belongs to the CFAP298 family.</text>
</comment>
<proteinExistence type="inferred from homology"/>
<dbReference type="InterPro" id="IPR021298">
    <property type="entry name" value="CFAP298"/>
</dbReference>
<evidence type="ECO:0000256" key="1">
    <source>
        <dbReference type="ARBA" id="ARBA00009619"/>
    </source>
</evidence>
<accession>A0A7S2MUC4</accession>
<reference evidence="2" key="1">
    <citation type="submission" date="2021-01" db="EMBL/GenBank/DDBJ databases">
        <authorList>
            <person name="Corre E."/>
            <person name="Pelletier E."/>
            <person name="Niang G."/>
            <person name="Scheremetjew M."/>
            <person name="Finn R."/>
            <person name="Kale V."/>
            <person name="Holt S."/>
            <person name="Cochrane G."/>
            <person name="Meng A."/>
            <person name="Brown T."/>
            <person name="Cohen L."/>
        </authorList>
    </citation>
    <scope>NUCLEOTIDE SEQUENCE</scope>
    <source>
        <strain evidence="2">CCMP826</strain>
    </source>
</reference>